<comment type="caution">
    <text evidence="1">The sequence shown here is derived from an EMBL/GenBank/DDBJ whole genome shotgun (WGS) entry which is preliminary data.</text>
</comment>
<evidence type="ECO:0000313" key="2">
    <source>
        <dbReference type="Proteomes" id="UP001642502"/>
    </source>
</evidence>
<keyword evidence="2" id="KW-1185">Reference proteome</keyword>
<organism evidence="1 2">
    <name type="scientific">Sporothrix epigloea</name>
    <dbReference type="NCBI Taxonomy" id="1892477"/>
    <lineage>
        <taxon>Eukaryota</taxon>
        <taxon>Fungi</taxon>
        <taxon>Dikarya</taxon>
        <taxon>Ascomycota</taxon>
        <taxon>Pezizomycotina</taxon>
        <taxon>Sordariomycetes</taxon>
        <taxon>Sordariomycetidae</taxon>
        <taxon>Ophiostomatales</taxon>
        <taxon>Ophiostomataceae</taxon>
        <taxon>Sporothrix</taxon>
    </lineage>
</organism>
<evidence type="ECO:0000313" key="1">
    <source>
        <dbReference type="EMBL" id="CAK7269728.1"/>
    </source>
</evidence>
<feature type="non-terminal residue" evidence="1">
    <location>
        <position position="88"/>
    </location>
</feature>
<gene>
    <name evidence="1" type="ORF">SEPCBS119000_003714</name>
</gene>
<dbReference type="EMBL" id="CAWUON010000051">
    <property type="protein sequence ID" value="CAK7269728.1"/>
    <property type="molecule type" value="Genomic_DNA"/>
</dbReference>
<dbReference type="Proteomes" id="UP001642502">
    <property type="component" value="Unassembled WGS sequence"/>
</dbReference>
<proteinExistence type="predicted"/>
<reference evidence="1 2" key="1">
    <citation type="submission" date="2024-01" db="EMBL/GenBank/DDBJ databases">
        <authorList>
            <person name="Allen C."/>
            <person name="Tagirdzhanova G."/>
        </authorList>
    </citation>
    <scope>NUCLEOTIDE SEQUENCE [LARGE SCALE GENOMIC DNA]</scope>
    <source>
        <strain evidence="1 2">CBS 119000</strain>
    </source>
</reference>
<sequence length="88" mass="9727">MPGDITIGRSLHAKLGIEYLEDYSVRFSNSGMASYEGQELRLPQLKKRGRTTEPVSDIQVTSTAVEPEVVQFRKDLPPLGTAKALEAH</sequence>
<name>A0ABP0DQ09_9PEZI</name>
<accession>A0ABP0DQ09</accession>
<protein>
    <submittedName>
        <fullName evidence="1">Uncharacterized protein</fullName>
    </submittedName>
</protein>